<gene>
    <name evidence="5" type="ORF">VE01_05782</name>
</gene>
<dbReference type="GO" id="GO:0008270">
    <property type="term" value="F:zinc ion binding"/>
    <property type="evidence" value="ECO:0007669"/>
    <property type="project" value="InterPro"/>
</dbReference>
<feature type="region of interest" description="Disordered" evidence="3">
    <location>
        <begin position="544"/>
        <end position="567"/>
    </location>
</feature>
<evidence type="ECO:0000259" key="4">
    <source>
        <dbReference type="PROSITE" id="PS50048"/>
    </source>
</evidence>
<dbReference type="STRING" id="342668.A0A1B8GK61"/>
<dbReference type="PROSITE" id="PS50048">
    <property type="entry name" value="ZN2_CY6_FUNGAL_2"/>
    <property type="match status" value="1"/>
</dbReference>
<dbReference type="Proteomes" id="UP000091956">
    <property type="component" value="Unassembled WGS sequence"/>
</dbReference>
<accession>A0A1B8GK61</accession>
<dbReference type="PROSITE" id="PS00463">
    <property type="entry name" value="ZN2_CY6_FUNGAL_1"/>
    <property type="match status" value="1"/>
</dbReference>
<keyword evidence="1" id="KW-0539">Nucleus</keyword>
<keyword evidence="6" id="KW-1185">Reference proteome</keyword>
<dbReference type="GO" id="GO:0000981">
    <property type="term" value="F:DNA-binding transcription factor activity, RNA polymerase II-specific"/>
    <property type="evidence" value="ECO:0007669"/>
    <property type="project" value="InterPro"/>
</dbReference>
<feature type="region of interest" description="Disordered" evidence="3">
    <location>
        <begin position="305"/>
        <end position="366"/>
    </location>
</feature>
<keyword evidence="2" id="KW-0175">Coiled coil</keyword>
<evidence type="ECO:0000256" key="2">
    <source>
        <dbReference type="SAM" id="Coils"/>
    </source>
</evidence>
<feature type="compositionally biased region" description="Polar residues" evidence="3">
    <location>
        <begin position="610"/>
        <end position="621"/>
    </location>
</feature>
<feature type="compositionally biased region" description="Gly residues" evidence="3">
    <location>
        <begin position="1044"/>
        <end position="1053"/>
    </location>
</feature>
<dbReference type="CDD" id="cd00067">
    <property type="entry name" value="GAL4"/>
    <property type="match status" value="1"/>
</dbReference>
<dbReference type="EMBL" id="KV460229">
    <property type="protein sequence ID" value="OBT96230.1"/>
    <property type="molecule type" value="Genomic_DNA"/>
</dbReference>
<dbReference type="Gene3D" id="4.10.240.10">
    <property type="entry name" value="Zn(2)-C6 fungal-type DNA-binding domain"/>
    <property type="match status" value="1"/>
</dbReference>
<dbReference type="SUPFAM" id="SSF57701">
    <property type="entry name" value="Zn2/Cys6 DNA-binding domain"/>
    <property type="match status" value="1"/>
</dbReference>
<organism evidence="5 6">
    <name type="scientific">Pseudogymnoascus verrucosus</name>
    <dbReference type="NCBI Taxonomy" id="342668"/>
    <lineage>
        <taxon>Eukaryota</taxon>
        <taxon>Fungi</taxon>
        <taxon>Dikarya</taxon>
        <taxon>Ascomycota</taxon>
        <taxon>Pezizomycotina</taxon>
        <taxon>Leotiomycetes</taxon>
        <taxon>Thelebolales</taxon>
        <taxon>Thelebolaceae</taxon>
        <taxon>Pseudogymnoascus</taxon>
    </lineage>
</organism>
<feature type="domain" description="Zn(2)-C6 fungal-type" evidence="4">
    <location>
        <begin position="193"/>
        <end position="222"/>
    </location>
</feature>
<feature type="compositionally biased region" description="Acidic residues" evidence="3">
    <location>
        <begin position="335"/>
        <end position="347"/>
    </location>
</feature>
<dbReference type="AlphaFoldDB" id="A0A1B8GK61"/>
<feature type="compositionally biased region" description="Polar residues" evidence="3">
    <location>
        <begin position="129"/>
        <end position="145"/>
    </location>
</feature>
<dbReference type="InterPro" id="IPR053181">
    <property type="entry name" value="EcdB-like_regulator"/>
</dbReference>
<dbReference type="InterPro" id="IPR036864">
    <property type="entry name" value="Zn2-C6_fun-type_DNA-bd_sf"/>
</dbReference>
<feature type="region of interest" description="Disordered" evidence="3">
    <location>
        <begin position="1034"/>
        <end position="1068"/>
    </location>
</feature>
<dbReference type="PANTHER" id="PTHR47785:SF4">
    <property type="entry name" value="ZN(II)2CYS6 TRANSCRIPTION FACTOR (EUROFUNG)"/>
    <property type="match status" value="1"/>
</dbReference>
<feature type="compositionally biased region" description="Basic and acidic residues" evidence="3">
    <location>
        <begin position="419"/>
        <end position="428"/>
    </location>
</feature>
<dbReference type="RefSeq" id="XP_018129963.1">
    <property type="nucleotide sequence ID" value="XM_018275242.2"/>
</dbReference>
<dbReference type="OrthoDB" id="5244761at2759"/>
<proteinExistence type="predicted"/>
<name>A0A1B8GK61_9PEZI</name>
<reference evidence="6" key="2">
    <citation type="journal article" date="2018" name="Nat. Commun.">
        <title>Extreme sensitivity to ultraviolet light in the fungal pathogen causing white-nose syndrome of bats.</title>
        <authorList>
            <person name="Palmer J.M."/>
            <person name="Drees K.P."/>
            <person name="Foster J.T."/>
            <person name="Lindner D.L."/>
        </authorList>
    </citation>
    <scope>NUCLEOTIDE SEQUENCE [LARGE SCALE GENOMIC DNA]</scope>
    <source>
        <strain evidence="6">UAMH 10579</strain>
    </source>
</reference>
<feature type="region of interest" description="Disordered" evidence="3">
    <location>
        <begin position="1"/>
        <end position="169"/>
    </location>
</feature>
<protein>
    <recommendedName>
        <fullName evidence="4">Zn(2)-C6 fungal-type domain-containing protein</fullName>
    </recommendedName>
</protein>
<dbReference type="Pfam" id="PF00172">
    <property type="entry name" value="Zn_clus"/>
    <property type="match status" value="1"/>
</dbReference>
<evidence type="ECO:0000256" key="3">
    <source>
        <dbReference type="SAM" id="MobiDB-lite"/>
    </source>
</evidence>
<feature type="region of interest" description="Disordered" evidence="3">
    <location>
        <begin position="605"/>
        <end position="666"/>
    </location>
</feature>
<dbReference type="InterPro" id="IPR001138">
    <property type="entry name" value="Zn2Cys6_DnaBD"/>
</dbReference>
<feature type="coiled-coil region" evidence="2">
    <location>
        <begin position="245"/>
        <end position="272"/>
    </location>
</feature>
<evidence type="ECO:0000313" key="5">
    <source>
        <dbReference type="EMBL" id="OBT96230.1"/>
    </source>
</evidence>
<feature type="compositionally biased region" description="Basic and acidic residues" evidence="3">
    <location>
        <begin position="95"/>
        <end position="104"/>
    </location>
</feature>
<dbReference type="SMART" id="SM00066">
    <property type="entry name" value="GAL4"/>
    <property type="match status" value="1"/>
</dbReference>
<feature type="compositionally biased region" description="Polar residues" evidence="3">
    <location>
        <begin position="630"/>
        <end position="642"/>
    </location>
</feature>
<evidence type="ECO:0000256" key="1">
    <source>
        <dbReference type="ARBA" id="ARBA00023242"/>
    </source>
</evidence>
<feature type="region of interest" description="Disordered" evidence="3">
    <location>
        <begin position="419"/>
        <end position="459"/>
    </location>
</feature>
<evidence type="ECO:0000313" key="6">
    <source>
        <dbReference type="Proteomes" id="UP000091956"/>
    </source>
</evidence>
<dbReference type="GeneID" id="28839168"/>
<dbReference type="PANTHER" id="PTHR47785">
    <property type="entry name" value="ZN(II)2CYS6 TRANSCRIPTION FACTOR (EUROFUNG)-RELATED-RELATED"/>
    <property type="match status" value="1"/>
</dbReference>
<reference evidence="5 6" key="1">
    <citation type="submission" date="2016-03" db="EMBL/GenBank/DDBJ databases">
        <title>Comparative genomics of Pseudogymnoascus destructans, the fungus causing white-nose syndrome of bats.</title>
        <authorList>
            <person name="Palmer J.M."/>
            <person name="Drees K.P."/>
            <person name="Foster J.T."/>
            <person name="Lindner D.L."/>
        </authorList>
    </citation>
    <scope>NUCLEOTIDE SEQUENCE [LARGE SCALE GENOMIC DNA]</scope>
    <source>
        <strain evidence="5 6">UAMH 10579</strain>
    </source>
</reference>
<sequence length="1068" mass="117790">MDTGPPDAKRIRADPSPWSANESHIHRHPGGHPYPQATLPQPQRRLSGPRQHYEPDNTRRHSQAHPYDSYGTLGPRDPAIKPDPNEPPPLPNSRPHSEGRRNEGHANIPPGDLRVQHMRPYDQPPAPSQGPQHYIPQSQPQQSPMHTPRPGQIAYEGNGMYEQNGGEGASGVPFEYTGVASSQKKRTPRTTMACDACRAAKAKCTDPKPCQGCKDKGIDCKFPEPAQKPADRAQSDIITRMGELIKEVQDSRASVVREVRQLRREVTRLHDRQRVIERGLCPANPGLSVLLDAYDEKTRQIKKEDDADDLYELERPTKRHKSETNGVGFTHPEDDGLGDDQADSDDGSENHAVANVPPGEPAIPEGHTTGAALVLLWDAVGAMVKEPMKKDKNRGLNPLRREISRGVLSLYGRGEGFERSVGYDKDSMPDYGLEPPRSSSDTYSDPAHSPTVEQIWSQGAQSPVADSYLFRAESDARAAAVDTTGPPILDEKTVRRLAASYMNYLNVMHPIITQKSLDGMITKFLQNVQSVGAPEKDGAGYNFASFAGNTDTTGSKRKRSPTVSGSDHTFAPQLGHGWRQQTISEAIVLLILALGKVCEHQSKIPDVVPNNDSSTMNSPANHVSPPIMHQSPQLSSHSSTLPSPIMQDRAHHRSSSDIPSARYPPGTRNLDIVPGLPYFAAATEILGNHQGGTGLPFVHACLLAGLYHSQLSRVLQSHACLKEAGYALTIMLKPHLPRYKQMLEDMGDAVRRPQIKWLPEDNRTLFTFWTCLQLESDIVAELDVPQSAILSLESIMPWPNLAMAERNNEISAKASWCYSMQLVYRKKLNIIHRDLYGPGKENEYQLAEVNKLPKFPYINAMLDELKKVMDTNPNLVWGGDDPPSSDILEARLRAKMYGAEVITTRHFLRMVLNSRYDGNQNMVISAPIMEFAQQCIRAMFHSAQAFWGIQGGRLVVTNVWGTSHAQWGHAIVLHAAYRDPRLRPYVPKRDLIELTKRVRQFLVSVAHPSSALADDIRILDYATDASGLGEEVAAMSRRGSRVGSRGGSGGAGSSFGSNGPDVGSHNRA</sequence>